<name>A0A6J4NV19_9ACTN</name>
<keyword evidence="1" id="KW-0812">Transmembrane</keyword>
<sequence>MDGLSGWQLVLLTLAIVLGASVLSLVAGAVLVRMGMHRPWVVRRVSALAEGALRLVKRPLTIVVLDEVSAVIKTGHYTKNISDALVENHDELKALVTEKVSQDPNVRLISRLPGYGTIVGEVTETTLRVLIEMLSDPRTDELINDLLRNNLEQIRLAVRARDHESIDPHTAPDALSAKEQLVARRTEAGSAVTPDHLTDERRFLGGPGAV</sequence>
<accession>A0A6J4NV19</accession>
<reference evidence="2" key="1">
    <citation type="submission" date="2020-02" db="EMBL/GenBank/DDBJ databases">
        <authorList>
            <person name="Meier V. D."/>
        </authorList>
    </citation>
    <scope>NUCLEOTIDE SEQUENCE</scope>
    <source>
        <strain evidence="2">AVDCRST_MAG47</strain>
    </source>
</reference>
<evidence type="ECO:0000313" key="2">
    <source>
        <dbReference type="EMBL" id="CAA9397628.1"/>
    </source>
</evidence>
<dbReference type="AlphaFoldDB" id="A0A6J4NV19"/>
<proteinExistence type="predicted"/>
<keyword evidence="1" id="KW-0472">Membrane</keyword>
<feature type="transmembrane region" description="Helical" evidence="1">
    <location>
        <begin position="6"/>
        <end position="32"/>
    </location>
</feature>
<gene>
    <name evidence="2" type="ORF">AVDCRST_MAG47-3217</name>
</gene>
<protein>
    <submittedName>
        <fullName evidence="2">Uncharacterized protein</fullName>
    </submittedName>
</protein>
<dbReference type="EMBL" id="CADCUK010000212">
    <property type="protein sequence ID" value="CAA9397628.1"/>
    <property type="molecule type" value="Genomic_DNA"/>
</dbReference>
<keyword evidence="1" id="KW-1133">Transmembrane helix</keyword>
<organism evidence="2">
    <name type="scientific">uncultured Nocardioidaceae bacterium</name>
    <dbReference type="NCBI Taxonomy" id="253824"/>
    <lineage>
        <taxon>Bacteria</taxon>
        <taxon>Bacillati</taxon>
        <taxon>Actinomycetota</taxon>
        <taxon>Actinomycetes</taxon>
        <taxon>Propionibacteriales</taxon>
        <taxon>Nocardioidaceae</taxon>
        <taxon>environmental samples</taxon>
    </lineage>
</organism>
<evidence type="ECO:0000256" key="1">
    <source>
        <dbReference type="SAM" id="Phobius"/>
    </source>
</evidence>